<evidence type="ECO:0000259" key="11">
    <source>
        <dbReference type="Pfam" id="PF02878"/>
    </source>
</evidence>
<keyword evidence="7" id="KW-0479">Metal-binding</keyword>
<name>A0A0X8FFH8_9LACT</name>
<organism evidence="15 16">
    <name type="scientific">Aerococcus urinae</name>
    <dbReference type="NCBI Taxonomy" id="1376"/>
    <lineage>
        <taxon>Bacteria</taxon>
        <taxon>Bacillati</taxon>
        <taxon>Bacillota</taxon>
        <taxon>Bacilli</taxon>
        <taxon>Lactobacillales</taxon>
        <taxon>Aerococcaceae</taxon>
        <taxon>Aerococcus</taxon>
    </lineage>
</organism>
<keyword evidence="5" id="KW-0313">Glucose metabolism</keyword>
<keyword evidence="9" id="KW-0413">Isomerase</keyword>
<dbReference type="GeneID" id="35767145"/>
<dbReference type="GO" id="GO:0006166">
    <property type="term" value="P:purine ribonucleoside salvage"/>
    <property type="evidence" value="ECO:0007669"/>
    <property type="project" value="TreeGrafter"/>
</dbReference>
<evidence type="ECO:0000256" key="2">
    <source>
        <dbReference type="ARBA" id="ARBA00001946"/>
    </source>
</evidence>
<evidence type="ECO:0000256" key="9">
    <source>
        <dbReference type="ARBA" id="ARBA00023235"/>
    </source>
</evidence>
<evidence type="ECO:0000313" key="15">
    <source>
        <dbReference type="EMBL" id="QPS01927.1"/>
    </source>
</evidence>
<reference evidence="14" key="2">
    <citation type="submission" date="2022-09" db="EMBL/GenBank/DDBJ databases">
        <title>Aerococcus urinae taxonomy study.</title>
        <authorList>
            <person name="Christensen J."/>
            <person name="Senneby E."/>
        </authorList>
    </citation>
    <scope>NUCLEOTIDE SEQUENCE</scope>
    <source>
        <strain evidence="14">NLD-066-U95</strain>
    </source>
</reference>
<evidence type="ECO:0000313" key="14">
    <source>
        <dbReference type="EMBL" id="MCY3052860.1"/>
    </source>
</evidence>
<protein>
    <recommendedName>
        <fullName evidence="4">phosphoglucomutase (alpha-D-glucose-1,6-bisphosphate-dependent)</fullName>
        <ecNumber evidence="4">5.4.2.2</ecNumber>
    </recommendedName>
</protein>
<comment type="similarity">
    <text evidence="3">Belongs to the phosphohexose mutase family.</text>
</comment>
<dbReference type="Proteomes" id="UP001069145">
    <property type="component" value="Unassembled WGS sequence"/>
</dbReference>
<feature type="domain" description="Alpha-D-phosphohexomutase C-terminal" evidence="10">
    <location>
        <begin position="510"/>
        <end position="555"/>
    </location>
</feature>
<dbReference type="Gene3D" id="3.40.120.10">
    <property type="entry name" value="Alpha-D-Glucose-1,6-Bisphosphate, subunit A, domain 3"/>
    <property type="match status" value="3"/>
</dbReference>
<dbReference type="Pfam" id="PF02878">
    <property type="entry name" value="PGM_PMM_I"/>
    <property type="match status" value="1"/>
</dbReference>
<gene>
    <name evidence="15" type="ORF">I6G68_02295</name>
    <name evidence="14" type="ORF">ODY43_02565</name>
</gene>
<evidence type="ECO:0000259" key="12">
    <source>
        <dbReference type="Pfam" id="PF02879"/>
    </source>
</evidence>
<feature type="domain" description="Alpha-D-phosphohexomutase alpha/beta/alpha" evidence="12">
    <location>
        <begin position="209"/>
        <end position="313"/>
    </location>
</feature>
<dbReference type="Pfam" id="PF02880">
    <property type="entry name" value="PGM_PMM_III"/>
    <property type="match status" value="1"/>
</dbReference>
<proteinExistence type="inferred from homology"/>
<reference evidence="15 16" key="1">
    <citation type="submission" date="2020-12" db="EMBL/GenBank/DDBJ databases">
        <title>FDA dAtabase for Regulatory Grade micrObial Sequences (FDA-ARGOS): Supporting development and validation of Infectious Disease Dx tests.</title>
        <authorList>
            <person name="Sproer C."/>
            <person name="Gronow S."/>
            <person name="Severitt S."/>
            <person name="Schroder I."/>
            <person name="Tallon L."/>
            <person name="Sadzewicz L."/>
            <person name="Zhao X."/>
            <person name="Boylan J."/>
            <person name="Ott S."/>
            <person name="Bowen H."/>
            <person name="Vavikolanu K."/>
            <person name="Mehta A."/>
            <person name="Aluvathingal J."/>
            <person name="Nadendla S."/>
            <person name="Lowell S."/>
            <person name="Myers T."/>
            <person name="Yan Y."/>
            <person name="Sichtig H."/>
        </authorList>
    </citation>
    <scope>NUCLEOTIDE SEQUENCE [LARGE SCALE GENOMIC DNA]</scope>
    <source>
        <strain evidence="15 16">FDAARGOS_911</strain>
    </source>
</reference>
<evidence type="ECO:0000256" key="7">
    <source>
        <dbReference type="ARBA" id="ARBA00022723"/>
    </source>
</evidence>
<feature type="domain" description="Alpha-D-phosphohexomutase alpha/beta/alpha" evidence="11">
    <location>
        <begin position="43"/>
        <end position="179"/>
    </location>
</feature>
<evidence type="ECO:0000256" key="5">
    <source>
        <dbReference type="ARBA" id="ARBA00022526"/>
    </source>
</evidence>
<keyword evidence="8" id="KW-0460">Magnesium</keyword>
<evidence type="ECO:0000259" key="13">
    <source>
        <dbReference type="Pfam" id="PF02880"/>
    </source>
</evidence>
<dbReference type="GO" id="GO:0046872">
    <property type="term" value="F:metal ion binding"/>
    <property type="evidence" value="ECO:0007669"/>
    <property type="project" value="UniProtKB-KW"/>
</dbReference>
<dbReference type="GO" id="GO:0006006">
    <property type="term" value="P:glucose metabolic process"/>
    <property type="evidence" value="ECO:0007669"/>
    <property type="project" value="UniProtKB-KW"/>
</dbReference>
<dbReference type="Pfam" id="PF02879">
    <property type="entry name" value="PGM_PMM_II"/>
    <property type="match status" value="1"/>
</dbReference>
<sequence length="573" mass="64094">MTWKDAYEQWKNFPDLDGQVRAELEELEKDEDALQEAFYKEVNFGTAGMRDLMGPGTNRLNIYTVRQATEGLARVMEEYGQEAVDRGVAIAYDGRHHSLEFAQNAARVLGQHGIKSYIFDGVRPTPELSFTVRHLGTFTGIMITASHNNEYYNGYKVYGEDGGQMPPQDADALVNHVKDVNMLTIPLADLDEIKDKGLYQVIGKEVDDAYLKNLETVTVNPDIIEKMKDKVTIVYTPLQGTGQKLMEKALDKAGFENIVYVEEQKEPNGDFSTLDEPNPEYPEAFTYAMRYGKESHADLLIATDPDADRMGAAALMPDGSYKIISGNQIGALLTHYILTARKEEGTLPDNGVIVKSIVSSDLPAKIAESFDIATENTLTGFKFIAEKIQEYEETGEHSFLFGFEESYGYLIKPFARDKDAVQAALLFAEVGAFYKDQGKTVYDGLLDLYKEYGYYLEKTIPLKFEGQAGAKKIESIMANLRQEQPQDIGGQKVLLTEDFQTGERIDDQGQVENFDMSRSNVLKYQLADGSWIAVRPSGTEPKIKFYIGVKADSEDQAAQKVDQYGQVMQALAE</sequence>
<evidence type="ECO:0000313" key="16">
    <source>
        <dbReference type="Proteomes" id="UP000594771"/>
    </source>
</evidence>
<comment type="cofactor">
    <cofactor evidence="2">
        <name>Mg(2+)</name>
        <dbReference type="ChEBI" id="CHEBI:18420"/>
    </cofactor>
</comment>
<dbReference type="EMBL" id="JAOTML010000002">
    <property type="protein sequence ID" value="MCY3052860.1"/>
    <property type="molecule type" value="Genomic_DNA"/>
</dbReference>
<dbReference type="Proteomes" id="UP000594771">
    <property type="component" value="Chromosome"/>
</dbReference>
<keyword evidence="5" id="KW-0119">Carbohydrate metabolism</keyword>
<dbReference type="InterPro" id="IPR016055">
    <property type="entry name" value="A-D-PHexomutase_a/b/a-I/II/III"/>
</dbReference>
<dbReference type="SUPFAM" id="SSF53738">
    <property type="entry name" value="Phosphoglucomutase, first 3 domains"/>
    <property type="match status" value="3"/>
</dbReference>
<dbReference type="Gene3D" id="3.30.310.50">
    <property type="entry name" value="Alpha-D-phosphohexomutase, C-terminal domain"/>
    <property type="match status" value="1"/>
</dbReference>
<accession>A0A0X8FFH8</accession>
<evidence type="ECO:0000256" key="4">
    <source>
        <dbReference type="ARBA" id="ARBA00012728"/>
    </source>
</evidence>
<dbReference type="EC" id="5.4.2.2" evidence="4"/>
<dbReference type="InterPro" id="IPR005844">
    <property type="entry name" value="A-D-PHexomutase_a/b/a-I"/>
</dbReference>
<dbReference type="GO" id="GO:0008973">
    <property type="term" value="F:phosphopentomutase activity"/>
    <property type="evidence" value="ECO:0007669"/>
    <property type="project" value="TreeGrafter"/>
</dbReference>
<dbReference type="RefSeq" id="WP_060778799.1">
    <property type="nucleotide sequence ID" value="NZ_CAJHLF010000004.1"/>
</dbReference>
<feature type="domain" description="Alpha-D-phosphohexomutase alpha/beta/alpha" evidence="13">
    <location>
        <begin position="326"/>
        <end position="452"/>
    </location>
</feature>
<keyword evidence="6" id="KW-0597">Phosphoprotein</keyword>
<evidence type="ECO:0000259" key="10">
    <source>
        <dbReference type="Pfam" id="PF00408"/>
    </source>
</evidence>
<keyword evidence="17" id="KW-1185">Reference proteome</keyword>
<dbReference type="InterPro" id="IPR036900">
    <property type="entry name" value="A-D-PHexomutase_C_sf"/>
</dbReference>
<dbReference type="PANTHER" id="PTHR45745">
    <property type="entry name" value="PHOSPHOMANNOMUTASE 45A"/>
    <property type="match status" value="1"/>
</dbReference>
<evidence type="ECO:0000313" key="17">
    <source>
        <dbReference type="Proteomes" id="UP001069145"/>
    </source>
</evidence>
<dbReference type="InterPro" id="IPR005846">
    <property type="entry name" value="A-D-PHexomutase_a/b/a-III"/>
</dbReference>
<comment type="catalytic activity">
    <reaction evidence="1">
        <text>alpha-D-glucose 1-phosphate = alpha-D-glucose 6-phosphate</text>
        <dbReference type="Rhea" id="RHEA:23536"/>
        <dbReference type="ChEBI" id="CHEBI:58225"/>
        <dbReference type="ChEBI" id="CHEBI:58601"/>
        <dbReference type="EC" id="5.4.2.2"/>
    </reaction>
</comment>
<dbReference type="SUPFAM" id="SSF55957">
    <property type="entry name" value="Phosphoglucomutase, C-terminal domain"/>
    <property type="match status" value="1"/>
</dbReference>
<evidence type="ECO:0000256" key="1">
    <source>
        <dbReference type="ARBA" id="ARBA00000443"/>
    </source>
</evidence>
<dbReference type="KEGG" id="aun:AWM73_07720"/>
<dbReference type="AlphaFoldDB" id="A0A0X8FFH8"/>
<dbReference type="PANTHER" id="PTHR45745:SF1">
    <property type="entry name" value="PHOSPHOGLUCOMUTASE 2B-RELATED"/>
    <property type="match status" value="1"/>
</dbReference>
<dbReference type="InterPro" id="IPR005843">
    <property type="entry name" value="A-D-PHexomutase_C"/>
</dbReference>
<dbReference type="EMBL" id="CP065662">
    <property type="protein sequence ID" value="QPS01927.1"/>
    <property type="molecule type" value="Genomic_DNA"/>
</dbReference>
<dbReference type="CDD" id="cd05799">
    <property type="entry name" value="PGM2"/>
    <property type="match status" value="1"/>
</dbReference>
<dbReference type="InterPro" id="IPR005845">
    <property type="entry name" value="A-D-PHexomutase_a/b/a-II"/>
</dbReference>
<dbReference type="OrthoDB" id="9806956at2"/>
<evidence type="ECO:0000256" key="8">
    <source>
        <dbReference type="ARBA" id="ARBA00022842"/>
    </source>
</evidence>
<dbReference type="Pfam" id="PF00408">
    <property type="entry name" value="PGM_PMM_IV"/>
    <property type="match status" value="1"/>
</dbReference>
<evidence type="ECO:0000256" key="6">
    <source>
        <dbReference type="ARBA" id="ARBA00022553"/>
    </source>
</evidence>
<evidence type="ECO:0000256" key="3">
    <source>
        <dbReference type="ARBA" id="ARBA00010231"/>
    </source>
</evidence>
<dbReference type="GO" id="GO:0004614">
    <property type="term" value="F:phosphoglucomutase activity"/>
    <property type="evidence" value="ECO:0007669"/>
    <property type="project" value="UniProtKB-EC"/>
</dbReference>